<keyword evidence="6 7" id="KW-0057">Aromatic amino acid biosynthesis</keyword>
<comment type="caution">
    <text evidence="8">The sequence shown here is derived from an EMBL/GenBank/DDBJ whole genome shotgun (WGS) entry which is preliminary data.</text>
</comment>
<feature type="binding site" evidence="7">
    <location>
        <position position="120"/>
    </location>
    <ligand>
        <name>ATP</name>
        <dbReference type="ChEBI" id="CHEBI:30616"/>
    </ligand>
</feature>
<gene>
    <name evidence="7" type="primary">aroK</name>
    <name evidence="8" type="ORF">JKP34_07950</name>
</gene>
<dbReference type="HAMAP" id="MF_00109">
    <property type="entry name" value="Shikimate_kinase"/>
    <property type="match status" value="1"/>
</dbReference>
<dbReference type="GO" id="GO:0008652">
    <property type="term" value="P:amino acid biosynthetic process"/>
    <property type="evidence" value="ECO:0007669"/>
    <property type="project" value="UniProtKB-KW"/>
</dbReference>
<dbReference type="RefSeq" id="WP_201919568.1">
    <property type="nucleotide sequence ID" value="NZ_JAERQG010000002.1"/>
</dbReference>
<dbReference type="Pfam" id="PF01202">
    <property type="entry name" value="SKI"/>
    <property type="match status" value="1"/>
</dbReference>
<evidence type="ECO:0000256" key="5">
    <source>
        <dbReference type="ARBA" id="ARBA00022840"/>
    </source>
</evidence>
<dbReference type="CDD" id="cd00464">
    <property type="entry name" value="SK"/>
    <property type="match status" value="1"/>
</dbReference>
<comment type="subcellular location">
    <subcellularLocation>
        <location evidence="7">Cytoplasm</location>
    </subcellularLocation>
</comment>
<feature type="binding site" evidence="7">
    <location>
        <position position="140"/>
    </location>
    <ligand>
        <name>substrate</name>
    </ligand>
</feature>
<dbReference type="EC" id="2.7.1.71" evidence="7"/>
<keyword evidence="9" id="KW-1185">Reference proteome</keyword>
<feature type="binding site" evidence="7">
    <location>
        <position position="56"/>
    </location>
    <ligand>
        <name>substrate</name>
    </ligand>
</feature>
<comment type="catalytic activity">
    <reaction evidence="7">
        <text>shikimate + ATP = 3-phosphoshikimate + ADP + H(+)</text>
        <dbReference type="Rhea" id="RHEA:13121"/>
        <dbReference type="ChEBI" id="CHEBI:15378"/>
        <dbReference type="ChEBI" id="CHEBI:30616"/>
        <dbReference type="ChEBI" id="CHEBI:36208"/>
        <dbReference type="ChEBI" id="CHEBI:145989"/>
        <dbReference type="ChEBI" id="CHEBI:456216"/>
        <dbReference type="EC" id="2.7.1.71"/>
    </reaction>
</comment>
<keyword evidence="7" id="KW-0460">Magnesium</keyword>
<dbReference type="InterPro" id="IPR027417">
    <property type="entry name" value="P-loop_NTPase"/>
</dbReference>
<feature type="binding site" evidence="7">
    <location>
        <begin position="10"/>
        <end position="15"/>
    </location>
    <ligand>
        <name>ATP</name>
        <dbReference type="ChEBI" id="CHEBI:30616"/>
    </ligand>
</feature>
<dbReference type="GO" id="GO:0009423">
    <property type="term" value="P:chorismate biosynthetic process"/>
    <property type="evidence" value="ECO:0007669"/>
    <property type="project" value="UniProtKB-UniRule"/>
</dbReference>
<organism evidence="8 9">
    <name type="scientific">Marivirga atlantica</name>
    <dbReference type="NCBI Taxonomy" id="1548457"/>
    <lineage>
        <taxon>Bacteria</taxon>
        <taxon>Pseudomonadati</taxon>
        <taxon>Bacteroidota</taxon>
        <taxon>Cytophagia</taxon>
        <taxon>Cytophagales</taxon>
        <taxon>Marivirgaceae</taxon>
        <taxon>Marivirga</taxon>
    </lineage>
</organism>
<dbReference type="PANTHER" id="PTHR21087">
    <property type="entry name" value="SHIKIMATE KINASE"/>
    <property type="match status" value="1"/>
</dbReference>
<dbReference type="AlphaFoldDB" id="A0A937AKE4"/>
<keyword evidence="3 7" id="KW-0547">Nucleotide-binding</keyword>
<keyword evidence="2 7" id="KW-0808">Transferase</keyword>
<keyword evidence="7" id="KW-0963">Cytoplasm</keyword>
<dbReference type="PANTHER" id="PTHR21087:SF16">
    <property type="entry name" value="SHIKIMATE KINASE 1, CHLOROPLASTIC"/>
    <property type="match status" value="1"/>
</dbReference>
<evidence type="ECO:0000256" key="6">
    <source>
        <dbReference type="ARBA" id="ARBA00023141"/>
    </source>
</evidence>
<dbReference type="PRINTS" id="PR01100">
    <property type="entry name" value="SHIKIMTKNASE"/>
</dbReference>
<dbReference type="GO" id="GO:0009073">
    <property type="term" value="P:aromatic amino acid family biosynthetic process"/>
    <property type="evidence" value="ECO:0007669"/>
    <property type="project" value="UniProtKB-KW"/>
</dbReference>
<name>A0A937AKE4_9BACT</name>
<feature type="binding site" evidence="7">
    <location>
        <position position="79"/>
    </location>
    <ligand>
        <name>substrate</name>
    </ligand>
</feature>
<keyword evidence="5 7" id="KW-0067">ATP-binding</keyword>
<keyword evidence="1 7" id="KW-0028">Amino-acid biosynthesis</keyword>
<evidence type="ECO:0000313" key="9">
    <source>
        <dbReference type="Proteomes" id="UP000642920"/>
    </source>
</evidence>
<feature type="binding site" evidence="7">
    <location>
        <position position="14"/>
    </location>
    <ligand>
        <name>Mg(2+)</name>
        <dbReference type="ChEBI" id="CHEBI:18420"/>
    </ligand>
</feature>
<reference evidence="8" key="1">
    <citation type="submission" date="2021-01" db="EMBL/GenBank/DDBJ databases">
        <title>Marivirga sp. nov., isolated from intertidal surface sediments.</title>
        <authorList>
            <person name="Zhang M."/>
        </authorList>
    </citation>
    <scope>NUCLEOTIDE SEQUENCE</scope>
    <source>
        <strain evidence="8">SM1354</strain>
    </source>
</reference>
<dbReference type="Gene3D" id="3.40.50.300">
    <property type="entry name" value="P-loop containing nucleotide triphosphate hydrolases"/>
    <property type="match status" value="1"/>
</dbReference>
<dbReference type="InterPro" id="IPR000623">
    <property type="entry name" value="Shikimate_kinase/TSH1"/>
</dbReference>
<dbReference type="GO" id="GO:0005829">
    <property type="term" value="C:cytosol"/>
    <property type="evidence" value="ECO:0007669"/>
    <property type="project" value="TreeGrafter"/>
</dbReference>
<evidence type="ECO:0000313" key="8">
    <source>
        <dbReference type="EMBL" id="MBL0765178.1"/>
    </source>
</evidence>
<feature type="binding site" evidence="7">
    <location>
        <position position="32"/>
    </location>
    <ligand>
        <name>substrate</name>
    </ligand>
</feature>
<evidence type="ECO:0000256" key="3">
    <source>
        <dbReference type="ARBA" id="ARBA00022741"/>
    </source>
</evidence>
<dbReference type="EMBL" id="JAERQG010000002">
    <property type="protein sequence ID" value="MBL0765178.1"/>
    <property type="molecule type" value="Genomic_DNA"/>
</dbReference>
<evidence type="ECO:0000256" key="7">
    <source>
        <dbReference type="HAMAP-Rule" id="MF_00109"/>
    </source>
</evidence>
<dbReference type="InterPro" id="IPR031322">
    <property type="entry name" value="Shikimate/glucono_kinase"/>
</dbReference>
<comment type="caution">
    <text evidence="7">Lacks conserved residue(s) required for the propagation of feature annotation.</text>
</comment>
<comment type="subunit">
    <text evidence="7">Monomer.</text>
</comment>
<dbReference type="SUPFAM" id="SSF52540">
    <property type="entry name" value="P-loop containing nucleoside triphosphate hydrolases"/>
    <property type="match status" value="1"/>
</dbReference>
<dbReference type="Proteomes" id="UP000642920">
    <property type="component" value="Unassembled WGS sequence"/>
</dbReference>
<proteinExistence type="inferred from homology"/>
<comment type="function">
    <text evidence="7">Catalyzes the specific phosphorylation of the 3-hydroxyl group of shikimic acid using ATP as a cosubstrate.</text>
</comment>
<evidence type="ECO:0000256" key="1">
    <source>
        <dbReference type="ARBA" id="ARBA00022605"/>
    </source>
</evidence>
<keyword evidence="4 7" id="KW-0418">Kinase</keyword>
<accession>A0A937AKE4</accession>
<sequence length="169" mass="19269">MKVFLIGLPGVGKSYWGRQLSSALSVAYIDLDKFIEAQEQTSIPEIFDLNGEEAFRKLEHEALKYNINANEELILSCGGGTPLYHHNMELMKSQGKVIYLQASLSAIIQKLKASNGFEKRPLFQKSQSPEQILKNLLEEREPTYKKADHIIEIDRLENPLNEILRILKV</sequence>
<dbReference type="GO" id="GO:0000287">
    <property type="term" value="F:magnesium ion binding"/>
    <property type="evidence" value="ECO:0007669"/>
    <property type="project" value="UniProtKB-UniRule"/>
</dbReference>
<evidence type="ECO:0000256" key="2">
    <source>
        <dbReference type="ARBA" id="ARBA00022679"/>
    </source>
</evidence>
<dbReference type="GO" id="GO:0005524">
    <property type="term" value="F:ATP binding"/>
    <property type="evidence" value="ECO:0007669"/>
    <property type="project" value="UniProtKB-UniRule"/>
</dbReference>
<comment type="pathway">
    <text evidence="7">Metabolic intermediate biosynthesis; chorismate biosynthesis; chorismate from D-erythrose 4-phosphate and phosphoenolpyruvate: step 5/7.</text>
</comment>
<keyword evidence="7" id="KW-0479">Metal-binding</keyword>
<protein>
    <recommendedName>
        <fullName evidence="7">Shikimate kinase</fullName>
        <shortName evidence="7">SK</shortName>
        <ecNumber evidence="7">2.7.1.71</ecNumber>
    </recommendedName>
</protein>
<comment type="cofactor">
    <cofactor evidence="7">
        <name>Mg(2+)</name>
        <dbReference type="ChEBI" id="CHEBI:18420"/>
    </cofactor>
    <text evidence="7">Binds 1 Mg(2+) ion per subunit.</text>
</comment>
<evidence type="ECO:0000256" key="4">
    <source>
        <dbReference type="ARBA" id="ARBA00022777"/>
    </source>
</evidence>
<comment type="similarity">
    <text evidence="7">Belongs to the shikimate kinase family.</text>
</comment>
<dbReference type="GO" id="GO:0004765">
    <property type="term" value="F:shikimate kinase activity"/>
    <property type="evidence" value="ECO:0007669"/>
    <property type="project" value="UniProtKB-UniRule"/>
</dbReference>